<evidence type="ECO:0000313" key="6">
    <source>
        <dbReference type="EMBL" id="CAF1347682.1"/>
    </source>
</evidence>
<dbReference type="InterPro" id="IPR008972">
    <property type="entry name" value="Cupredoxin"/>
</dbReference>
<evidence type="ECO:0000256" key="2">
    <source>
        <dbReference type="ARBA" id="ARBA00022723"/>
    </source>
</evidence>
<dbReference type="Gene3D" id="2.60.40.420">
    <property type="entry name" value="Cupredoxins - blue copper proteins"/>
    <property type="match status" value="1"/>
</dbReference>
<keyword evidence="2" id="KW-0479">Metal-binding</keyword>
<dbReference type="PANTHER" id="PTHR11709:SF394">
    <property type="entry name" value="FI03373P-RELATED"/>
    <property type="match status" value="1"/>
</dbReference>
<comment type="caution">
    <text evidence="6">The sequence shown here is derived from an EMBL/GenBank/DDBJ whole genome shotgun (WGS) entry which is preliminary data.</text>
</comment>
<keyword evidence="3" id="KW-0560">Oxidoreductase</keyword>
<evidence type="ECO:0000256" key="1">
    <source>
        <dbReference type="ARBA" id="ARBA00010609"/>
    </source>
</evidence>
<evidence type="ECO:0000259" key="5">
    <source>
        <dbReference type="Pfam" id="PF07732"/>
    </source>
</evidence>
<dbReference type="Pfam" id="PF07732">
    <property type="entry name" value="Cu-oxidase_3"/>
    <property type="match status" value="1"/>
</dbReference>
<dbReference type="InterPro" id="IPR045087">
    <property type="entry name" value="Cu-oxidase_fam"/>
</dbReference>
<name>A0A815H0M8_9BILA</name>
<dbReference type="Proteomes" id="UP000663864">
    <property type="component" value="Unassembled WGS sequence"/>
</dbReference>
<dbReference type="InterPro" id="IPR011707">
    <property type="entry name" value="Cu-oxidase-like_N"/>
</dbReference>
<dbReference type="AlphaFoldDB" id="A0A815H0M8"/>
<evidence type="ECO:0000256" key="3">
    <source>
        <dbReference type="ARBA" id="ARBA00023002"/>
    </source>
</evidence>
<evidence type="ECO:0000256" key="4">
    <source>
        <dbReference type="ARBA" id="ARBA00023008"/>
    </source>
</evidence>
<dbReference type="GO" id="GO:0005507">
    <property type="term" value="F:copper ion binding"/>
    <property type="evidence" value="ECO:0007669"/>
    <property type="project" value="InterPro"/>
</dbReference>
<dbReference type="EMBL" id="CAJNOT010002856">
    <property type="protein sequence ID" value="CAF1347682.1"/>
    <property type="molecule type" value="Genomic_DNA"/>
</dbReference>
<dbReference type="PANTHER" id="PTHR11709">
    <property type="entry name" value="MULTI-COPPER OXIDASE"/>
    <property type="match status" value="1"/>
</dbReference>
<feature type="domain" description="Plastocyanin-like" evidence="5">
    <location>
        <begin position="9"/>
        <end position="114"/>
    </location>
</feature>
<keyword evidence="4" id="KW-0186">Copper</keyword>
<evidence type="ECO:0000313" key="7">
    <source>
        <dbReference type="Proteomes" id="UP000663864"/>
    </source>
</evidence>
<dbReference type="PROSITE" id="PS00079">
    <property type="entry name" value="MULTICOPPER_OXIDASE1"/>
    <property type="match status" value="1"/>
</dbReference>
<accession>A0A815H0M8</accession>
<comment type="similarity">
    <text evidence="1">Belongs to the multicopper oxidase family.</text>
</comment>
<reference evidence="6" key="1">
    <citation type="submission" date="2021-02" db="EMBL/GenBank/DDBJ databases">
        <authorList>
            <person name="Nowell W R."/>
        </authorList>
    </citation>
    <scope>NUCLEOTIDE SEQUENCE</scope>
</reference>
<proteinExistence type="inferred from homology"/>
<gene>
    <name evidence="6" type="ORF">ZHD862_LOCUS30387</name>
</gene>
<sequence>MTDVLTGDGYPKLVYVFNNSLPGPVLHVYQNQIVRVRIFNDFTTESLSVHFHGIRQVSTPESDGIGRLTQLSILPGSSFLHEFVAIDAGTFWYHSHVHSQTAMGLMGGFIVHSKTTSDREEQGDST</sequence>
<protein>
    <recommendedName>
        <fullName evidence="5">Plastocyanin-like domain-containing protein</fullName>
    </recommendedName>
</protein>
<organism evidence="6 7">
    <name type="scientific">Rotaria sordida</name>
    <dbReference type="NCBI Taxonomy" id="392033"/>
    <lineage>
        <taxon>Eukaryota</taxon>
        <taxon>Metazoa</taxon>
        <taxon>Spiralia</taxon>
        <taxon>Gnathifera</taxon>
        <taxon>Rotifera</taxon>
        <taxon>Eurotatoria</taxon>
        <taxon>Bdelloidea</taxon>
        <taxon>Philodinida</taxon>
        <taxon>Philodinidae</taxon>
        <taxon>Rotaria</taxon>
    </lineage>
</organism>
<dbReference type="SUPFAM" id="SSF49503">
    <property type="entry name" value="Cupredoxins"/>
    <property type="match status" value="1"/>
</dbReference>
<dbReference type="InterPro" id="IPR033138">
    <property type="entry name" value="Cu_oxidase_CS"/>
</dbReference>
<dbReference type="GO" id="GO:0016491">
    <property type="term" value="F:oxidoreductase activity"/>
    <property type="evidence" value="ECO:0007669"/>
    <property type="project" value="UniProtKB-KW"/>
</dbReference>